<keyword evidence="2" id="KW-1185">Reference proteome</keyword>
<comment type="caution">
    <text evidence="1">The sequence shown here is derived from an EMBL/GenBank/DDBJ whole genome shotgun (WGS) entry which is preliminary data.</text>
</comment>
<dbReference type="Proteomes" id="UP001280121">
    <property type="component" value="Unassembled WGS sequence"/>
</dbReference>
<organism evidence="1 2">
    <name type="scientific">Dipteronia dyeriana</name>
    <dbReference type="NCBI Taxonomy" id="168575"/>
    <lineage>
        <taxon>Eukaryota</taxon>
        <taxon>Viridiplantae</taxon>
        <taxon>Streptophyta</taxon>
        <taxon>Embryophyta</taxon>
        <taxon>Tracheophyta</taxon>
        <taxon>Spermatophyta</taxon>
        <taxon>Magnoliopsida</taxon>
        <taxon>eudicotyledons</taxon>
        <taxon>Gunneridae</taxon>
        <taxon>Pentapetalae</taxon>
        <taxon>rosids</taxon>
        <taxon>malvids</taxon>
        <taxon>Sapindales</taxon>
        <taxon>Sapindaceae</taxon>
        <taxon>Hippocastanoideae</taxon>
        <taxon>Acereae</taxon>
        <taxon>Dipteronia</taxon>
    </lineage>
</organism>
<name>A0AAD9TSD2_9ROSI</name>
<accession>A0AAD9TSD2</accession>
<protein>
    <submittedName>
        <fullName evidence="1">Uncharacterized protein</fullName>
    </submittedName>
</protein>
<gene>
    <name evidence="1" type="ORF">Ddye_023112</name>
</gene>
<proteinExistence type="predicted"/>
<evidence type="ECO:0000313" key="2">
    <source>
        <dbReference type="Proteomes" id="UP001280121"/>
    </source>
</evidence>
<reference evidence="1" key="1">
    <citation type="journal article" date="2023" name="Plant J.">
        <title>Genome sequences and population genomics provide insights into the demographic history, inbreeding, and mutation load of two 'living fossil' tree species of Dipteronia.</title>
        <authorList>
            <person name="Feng Y."/>
            <person name="Comes H.P."/>
            <person name="Chen J."/>
            <person name="Zhu S."/>
            <person name="Lu R."/>
            <person name="Zhang X."/>
            <person name="Li P."/>
            <person name="Qiu J."/>
            <person name="Olsen K.M."/>
            <person name="Qiu Y."/>
        </authorList>
    </citation>
    <scope>NUCLEOTIDE SEQUENCE</scope>
    <source>
        <strain evidence="1">KIB01</strain>
    </source>
</reference>
<dbReference type="AlphaFoldDB" id="A0AAD9TSD2"/>
<dbReference type="EMBL" id="JANJYI010000007">
    <property type="protein sequence ID" value="KAK2641349.1"/>
    <property type="molecule type" value="Genomic_DNA"/>
</dbReference>
<evidence type="ECO:0000313" key="1">
    <source>
        <dbReference type="EMBL" id="KAK2641349.1"/>
    </source>
</evidence>
<sequence length="126" mass="14915">MMIQSLRSLGKSKHQIGKTIPFKRNQIKPQKRRERKQMQGIQIITSKLASCPVYLNQYYLLCPCFENECIFYFYCTIPFTFMNLLNQLNYVFYWIGSDSQALIQASLIYIFSLTLEAYDSLAQLLW</sequence>